<dbReference type="InterPro" id="IPR000962">
    <property type="entry name" value="Znf_DskA_TraR"/>
</dbReference>
<reference evidence="7" key="1">
    <citation type="submission" date="2018-12" db="EMBL/GenBank/DDBJ databases">
        <title>Dusodibacter welbiota gen. nov., sp. nov., isolated from human faeces and emended description of the Oscillibacter genus.</title>
        <authorList>
            <person name="Le Roy T."/>
            <person name="Van der Smissen P."/>
            <person name="Delzenne N."/>
            <person name="Muccioli G."/>
            <person name="Collet J.F."/>
            <person name="Cani P.D."/>
        </authorList>
    </citation>
    <scope>NUCLEOTIDE SEQUENCE [LARGE SCALE GENOMIC DNA]</scope>
    <source>
        <strain evidence="7">J115</strain>
    </source>
</reference>
<evidence type="ECO:0000256" key="1">
    <source>
        <dbReference type="ARBA" id="ARBA00022723"/>
    </source>
</evidence>
<dbReference type="AlphaFoldDB" id="A0A4D7AX60"/>
<feature type="domain" description="Zinc finger DksA/TraR C4-type" evidence="4">
    <location>
        <begin position="137"/>
        <end position="172"/>
    </location>
</feature>
<evidence type="ECO:0000313" key="7">
    <source>
        <dbReference type="Proteomes" id="UP000298642"/>
    </source>
</evidence>
<dbReference type="PANTHER" id="PTHR39418">
    <property type="entry name" value="DEHYDROGENASE-RELATED"/>
    <property type="match status" value="1"/>
</dbReference>
<dbReference type="GO" id="GO:0008270">
    <property type="term" value="F:zinc ion binding"/>
    <property type="evidence" value="ECO:0007669"/>
    <property type="project" value="UniProtKB-KW"/>
</dbReference>
<dbReference type="InterPro" id="IPR003814">
    <property type="entry name" value="FmdEsu_dom"/>
</dbReference>
<keyword evidence="2" id="KW-0863">Zinc-finger</keyword>
<organism evidence="6 7">
    <name type="scientific">Dysosmobacter welbionis</name>
    <dbReference type="NCBI Taxonomy" id="2093857"/>
    <lineage>
        <taxon>Bacteria</taxon>
        <taxon>Bacillati</taxon>
        <taxon>Bacillota</taxon>
        <taxon>Clostridia</taxon>
        <taxon>Eubacteriales</taxon>
        <taxon>Oscillospiraceae</taxon>
        <taxon>Dysosmobacter</taxon>
    </lineage>
</organism>
<gene>
    <name evidence="6" type="ORF">EIO64_06785</name>
</gene>
<evidence type="ECO:0000259" key="4">
    <source>
        <dbReference type="Pfam" id="PF01258"/>
    </source>
</evidence>
<evidence type="ECO:0000259" key="5">
    <source>
        <dbReference type="Pfam" id="PF02663"/>
    </source>
</evidence>
<feature type="domain" description="Formylmethanofuran dehydrogenase subunit E" evidence="5">
    <location>
        <begin position="12"/>
        <end position="115"/>
    </location>
</feature>
<dbReference type="Proteomes" id="UP000298642">
    <property type="component" value="Chromosome"/>
</dbReference>
<dbReference type="SUPFAM" id="SSF143555">
    <property type="entry name" value="FwdE-like"/>
    <property type="match status" value="1"/>
</dbReference>
<dbReference type="EMBL" id="CP034413">
    <property type="protein sequence ID" value="QCI58967.1"/>
    <property type="molecule type" value="Genomic_DNA"/>
</dbReference>
<keyword evidence="1" id="KW-0479">Metal-binding</keyword>
<name>A0A4D7AX60_9FIRM</name>
<protein>
    <submittedName>
        <fullName evidence="6">TraR/DksA C4-type zinc finger protein</fullName>
    </submittedName>
</protein>
<evidence type="ECO:0000256" key="2">
    <source>
        <dbReference type="ARBA" id="ARBA00022771"/>
    </source>
</evidence>
<proteinExistence type="predicted"/>
<keyword evidence="7" id="KW-1185">Reference proteome</keyword>
<dbReference type="RefSeq" id="WP_136891041.1">
    <property type="nucleotide sequence ID" value="NZ_CP034413.3"/>
</dbReference>
<dbReference type="PANTHER" id="PTHR39418:SF1">
    <property type="entry name" value="DEHYDROGENASE"/>
    <property type="match status" value="1"/>
</dbReference>
<dbReference type="Pfam" id="PF01258">
    <property type="entry name" value="zf-dskA_traR"/>
    <property type="match status" value="1"/>
</dbReference>
<evidence type="ECO:0000313" key="6">
    <source>
        <dbReference type="EMBL" id="QCI58967.1"/>
    </source>
</evidence>
<accession>A0A4D7AX60</accession>
<dbReference type="Pfam" id="PF02663">
    <property type="entry name" value="FmdE"/>
    <property type="match status" value="1"/>
</dbReference>
<sequence length="172" mass="19149">MDKAMWEKAVAFHGHECPGLALGVRLCEFVRLRLGRTSAHDEELVCIAETDACPGDAIQALLGCTLGKGNFIYHCTGKTAYTFFDRATGEGFRVIAKRNQTPLSREERKQQIYTAPLEELFSVTVPKEPLPEKARIFTTLTCACCGEGVAEHMARLQDGKVVCLHCFHPYDR</sequence>
<keyword evidence="3" id="KW-0862">Zinc</keyword>
<dbReference type="KEGG" id="obj:EIO64_06785"/>
<dbReference type="InterPro" id="IPR053194">
    <property type="entry name" value="tRNA_methyltr_O"/>
</dbReference>
<dbReference type="InterPro" id="IPR026328">
    <property type="entry name" value="FmdE"/>
</dbReference>
<evidence type="ECO:0000256" key="3">
    <source>
        <dbReference type="ARBA" id="ARBA00022833"/>
    </source>
</evidence>
<dbReference type="PIRSF" id="PIRSF006578">
    <property type="entry name" value="FwdE"/>
    <property type="match status" value="1"/>
</dbReference>
<dbReference type="Gene3D" id="3.30.1330.130">
    <property type="match status" value="1"/>
</dbReference>